<gene>
    <name evidence="2" type="primary">Tulp4_0</name>
    <name evidence="2" type="ORF">FJT64_009272</name>
</gene>
<name>A0A6A4VRV8_AMPAM</name>
<evidence type="ECO:0000313" key="2">
    <source>
        <dbReference type="EMBL" id="KAF0292798.1"/>
    </source>
</evidence>
<evidence type="ECO:0000313" key="3">
    <source>
        <dbReference type="Proteomes" id="UP000440578"/>
    </source>
</evidence>
<dbReference type="Proteomes" id="UP000440578">
    <property type="component" value="Unassembled WGS sequence"/>
</dbReference>
<protein>
    <submittedName>
        <fullName evidence="2">Tubby-related protein 4</fullName>
    </submittedName>
</protein>
<feature type="compositionally biased region" description="Low complexity" evidence="1">
    <location>
        <begin position="136"/>
        <end position="146"/>
    </location>
</feature>
<sequence length="175" mass="19618">MHFHLEKDCRAESDCPILSLSWMGRVPNELIEQEGSWRLNRSSYYQEGWLATGNARAIAGVTFTSSHSRKHTDLPVRTNYNLRGHRSQSAPHVHGTYPPVPAGCGTRHGSRADIDDRASAEFRLQMPGKLTEALAAPEQAAGQEQALDQEPAAGREWRPVVRDREHAVQMQRRSP</sequence>
<dbReference type="OrthoDB" id="8775810at2759"/>
<reference evidence="2 3" key="1">
    <citation type="submission" date="2019-07" db="EMBL/GenBank/DDBJ databases">
        <title>Draft genome assembly of a fouling barnacle, Amphibalanus amphitrite (Darwin, 1854): The first reference genome for Thecostraca.</title>
        <authorList>
            <person name="Kim W."/>
        </authorList>
    </citation>
    <scope>NUCLEOTIDE SEQUENCE [LARGE SCALE GENOMIC DNA]</scope>
    <source>
        <strain evidence="2">SNU_AA5</strain>
        <tissue evidence="2">Soma without cirri and trophi</tissue>
    </source>
</reference>
<feature type="compositionally biased region" description="Basic and acidic residues" evidence="1">
    <location>
        <begin position="153"/>
        <end position="167"/>
    </location>
</feature>
<dbReference type="EMBL" id="VIIS01001793">
    <property type="protein sequence ID" value="KAF0292798.1"/>
    <property type="molecule type" value="Genomic_DNA"/>
</dbReference>
<comment type="caution">
    <text evidence="2">The sequence shown here is derived from an EMBL/GenBank/DDBJ whole genome shotgun (WGS) entry which is preliminary data.</text>
</comment>
<evidence type="ECO:0000256" key="1">
    <source>
        <dbReference type="SAM" id="MobiDB-lite"/>
    </source>
</evidence>
<feature type="region of interest" description="Disordered" evidence="1">
    <location>
        <begin position="136"/>
        <end position="175"/>
    </location>
</feature>
<dbReference type="AlphaFoldDB" id="A0A6A4VRV8"/>
<keyword evidence="3" id="KW-1185">Reference proteome</keyword>
<proteinExistence type="predicted"/>
<accession>A0A6A4VRV8</accession>
<organism evidence="2 3">
    <name type="scientific">Amphibalanus amphitrite</name>
    <name type="common">Striped barnacle</name>
    <name type="synonym">Balanus amphitrite</name>
    <dbReference type="NCBI Taxonomy" id="1232801"/>
    <lineage>
        <taxon>Eukaryota</taxon>
        <taxon>Metazoa</taxon>
        <taxon>Ecdysozoa</taxon>
        <taxon>Arthropoda</taxon>
        <taxon>Crustacea</taxon>
        <taxon>Multicrustacea</taxon>
        <taxon>Cirripedia</taxon>
        <taxon>Thoracica</taxon>
        <taxon>Thoracicalcarea</taxon>
        <taxon>Balanomorpha</taxon>
        <taxon>Balanoidea</taxon>
        <taxon>Balanidae</taxon>
        <taxon>Amphibalaninae</taxon>
        <taxon>Amphibalanus</taxon>
    </lineage>
</organism>